<evidence type="ECO:0000313" key="3">
    <source>
        <dbReference type="Proteomes" id="UP001479290"/>
    </source>
</evidence>
<dbReference type="AlphaFoldDB" id="A0AAW2AQ62"/>
<feature type="transmembrane region" description="Helical" evidence="1">
    <location>
        <begin position="45"/>
        <end position="68"/>
    </location>
</feature>
<name>A0AAW2AQ62_CULAL</name>
<gene>
    <name evidence="2" type="ORF">ABG768_021078</name>
</gene>
<keyword evidence="1" id="KW-0472">Membrane</keyword>
<comment type="caution">
    <text evidence="2">The sequence shown here is derived from an EMBL/GenBank/DDBJ whole genome shotgun (WGS) entry which is preliminary data.</text>
</comment>
<proteinExistence type="predicted"/>
<keyword evidence="1" id="KW-1133">Transmembrane helix</keyword>
<keyword evidence="1" id="KW-0812">Transmembrane</keyword>
<evidence type="ECO:0000256" key="1">
    <source>
        <dbReference type="SAM" id="Phobius"/>
    </source>
</evidence>
<reference evidence="2 3" key="1">
    <citation type="submission" date="2024-05" db="EMBL/GenBank/DDBJ databases">
        <title>A high-quality chromosomal-level genome assembly of Topmouth culter (Culter alburnus).</title>
        <authorList>
            <person name="Zhao H."/>
        </authorList>
    </citation>
    <scope>NUCLEOTIDE SEQUENCE [LARGE SCALE GENOMIC DNA]</scope>
    <source>
        <strain evidence="2">CATC2023</strain>
        <tissue evidence="2">Muscle</tissue>
    </source>
</reference>
<accession>A0AAW2AQ62</accession>
<organism evidence="2 3">
    <name type="scientific">Culter alburnus</name>
    <name type="common">Topmouth culter</name>
    <dbReference type="NCBI Taxonomy" id="194366"/>
    <lineage>
        <taxon>Eukaryota</taxon>
        <taxon>Metazoa</taxon>
        <taxon>Chordata</taxon>
        <taxon>Craniata</taxon>
        <taxon>Vertebrata</taxon>
        <taxon>Euteleostomi</taxon>
        <taxon>Actinopterygii</taxon>
        <taxon>Neopterygii</taxon>
        <taxon>Teleostei</taxon>
        <taxon>Ostariophysi</taxon>
        <taxon>Cypriniformes</taxon>
        <taxon>Xenocyprididae</taxon>
        <taxon>Xenocypridinae</taxon>
        <taxon>Culter</taxon>
    </lineage>
</organism>
<dbReference type="Proteomes" id="UP001479290">
    <property type="component" value="Unassembled WGS sequence"/>
</dbReference>
<dbReference type="EMBL" id="JAWDJR010000004">
    <property type="protein sequence ID" value="KAK9975846.1"/>
    <property type="molecule type" value="Genomic_DNA"/>
</dbReference>
<evidence type="ECO:0000313" key="2">
    <source>
        <dbReference type="EMBL" id="KAK9975846.1"/>
    </source>
</evidence>
<sequence length="69" mass="7746">MRCFHIGPPSLSSLLFCSVLTLFLLSVNKKISPFSSHTCTTTRWTSFLINHSFTLSLSSALWLCLLLLL</sequence>
<protein>
    <submittedName>
        <fullName evidence="2">Uncharacterized protein</fullName>
    </submittedName>
</protein>
<keyword evidence="3" id="KW-1185">Reference proteome</keyword>